<organism evidence="1">
    <name type="scientific">Anopheles darlingi</name>
    <name type="common">Mosquito</name>
    <dbReference type="NCBI Taxonomy" id="43151"/>
    <lineage>
        <taxon>Eukaryota</taxon>
        <taxon>Metazoa</taxon>
        <taxon>Ecdysozoa</taxon>
        <taxon>Arthropoda</taxon>
        <taxon>Hexapoda</taxon>
        <taxon>Insecta</taxon>
        <taxon>Pterygota</taxon>
        <taxon>Neoptera</taxon>
        <taxon>Endopterygota</taxon>
        <taxon>Diptera</taxon>
        <taxon>Nematocera</taxon>
        <taxon>Culicoidea</taxon>
        <taxon>Culicidae</taxon>
        <taxon>Anophelinae</taxon>
        <taxon>Anopheles</taxon>
    </lineage>
</organism>
<proteinExistence type="predicted"/>
<sequence length="73" mass="7852">MSSRGLLVACPSLSTFSLFCRDGFTKHSALANRDNHSLKSVTLTGDGQSSLYSAHLMNRPGASFRSSCPMSVR</sequence>
<protein>
    <submittedName>
        <fullName evidence="1">Putative secreted protein</fullName>
    </submittedName>
</protein>
<dbReference type="AlphaFoldDB" id="A0A2M4DBA0"/>
<reference evidence="1" key="1">
    <citation type="submission" date="2018-01" db="EMBL/GenBank/DDBJ databases">
        <title>An insight into the sialome of Amazonian anophelines.</title>
        <authorList>
            <person name="Ribeiro J.M."/>
            <person name="Scarpassa V."/>
            <person name="Calvo E."/>
        </authorList>
    </citation>
    <scope>NUCLEOTIDE SEQUENCE</scope>
</reference>
<name>A0A2M4DBA0_ANODA</name>
<evidence type="ECO:0000313" key="1">
    <source>
        <dbReference type="EMBL" id="MBW74761.1"/>
    </source>
</evidence>
<dbReference type="EMBL" id="GGFL01010583">
    <property type="protein sequence ID" value="MBW74761.1"/>
    <property type="molecule type" value="Transcribed_RNA"/>
</dbReference>
<accession>A0A2M4DBA0</accession>